<protein>
    <submittedName>
        <fullName evidence="1">Uncharacterized protein</fullName>
    </submittedName>
</protein>
<dbReference type="Proteomes" id="UP000316541">
    <property type="component" value="Unassembled WGS sequence"/>
</dbReference>
<evidence type="ECO:0000313" key="1">
    <source>
        <dbReference type="EMBL" id="TQS09499.1"/>
    </source>
</evidence>
<reference evidence="1 2" key="1">
    <citation type="submission" date="2019-07" db="EMBL/GenBank/DDBJ databases">
        <title>Microbispora hainanensis DSM 45428.</title>
        <authorList>
            <person name="Thawai C."/>
        </authorList>
    </citation>
    <scope>NUCLEOTIDE SEQUENCE [LARGE SCALE GENOMIC DNA]</scope>
    <source>
        <strain evidence="1 2">DSM 45428</strain>
    </source>
</reference>
<dbReference type="EMBL" id="VIRM01000086">
    <property type="protein sequence ID" value="TQS09499.1"/>
    <property type="molecule type" value="Genomic_DNA"/>
</dbReference>
<sequence>MTRRITGFTDRLVGALAPKTTARATTVCRENTCYCRGIYLYKRTVCLYDDGSVYNGPCKNVGAGC</sequence>
<comment type="caution">
    <text evidence="1">The sequence shown here is derived from an EMBL/GenBank/DDBJ whole genome shotgun (WGS) entry which is preliminary data.</text>
</comment>
<organism evidence="1 2">
    <name type="scientific">Microbispora hainanensis</name>
    <dbReference type="NCBI Taxonomy" id="568844"/>
    <lineage>
        <taxon>Bacteria</taxon>
        <taxon>Bacillati</taxon>
        <taxon>Actinomycetota</taxon>
        <taxon>Actinomycetes</taxon>
        <taxon>Streptosporangiales</taxon>
        <taxon>Streptosporangiaceae</taxon>
        <taxon>Microbispora</taxon>
    </lineage>
</organism>
<proteinExistence type="predicted"/>
<evidence type="ECO:0000313" key="2">
    <source>
        <dbReference type="Proteomes" id="UP000316541"/>
    </source>
</evidence>
<dbReference type="RefSeq" id="WP_142625181.1">
    <property type="nucleotide sequence ID" value="NZ_VIRM01000086.1"/>
</dbReference>
<accession>A0A544XYC6</accession>
<dbReference type="AlphaFoldDB" id="A0A544XYC6"/>
<name>A0A544XYC6_9ACTN</name>
<gene>
    <name evidence="1" type="ORF">FLX08_38415</name>
</gene>